<evidence type="ECO:0000313" key="3">
    <source>
        <dbReference type="Proteomes" id="UP000693672"/>
    </source>
</evidence>
<dbReference type="Proteomes" id="UP000693672">
    <property type="component" value="Unassembled WGS sequence"/>
</dbReference>
<organism evidence="2 3">
    <name type="scientific">Paenibacillus solanacearum</name>
    <dbReference type="NCBI Taxonomy" id="2048548"/>
    <lineage>
        <taxon>Bacteria</taxon>
        <taxon>Bacillati</taxon>
        <taxon>Bacillota</taxon>
        <taxon>Bacilli</taxon>
        <taxon>Bacillales</taxon>
        <taxon>Paenibacillaceae</taxon>
        <taxon>Paenibacillus</taxon>
    </lineage>
</organism>
<dbReference type="EMBL" id="CAJVAS010000002">
    <property type="protein sequence ID" value="CAG7603800.1"/>
    <property type="molecule type" value="Genomic_DNA"/>
</dbReference>
<gene>
    <name evidence="2" type="ORF">PAESOLCIP111_00633</name>
</gene>
<keyword evidence="1" id="KW-0812">Transmembrane</keyword>
<keyword evidence="1" id="KW-0472">Membrane</keyword>
<keyword evidence="3" id="KW-1185">Reference proteome</keyword>
<protein>
    <submittedName>
        <fullName evidence="2">Uncharacterized protein</fullName>
    </submittedName>
</protein>
<reference evidence="2" key="1">
    <citation type="submission" date="2021-06" db="EMBL/GenBank/DDBJ databases">
        <authorList>
            <person name="Criscuolo A."/>
        </authorList>
    </citation>
    <scope>NUCLEOTIDE SEQUENCE</scope>
    <source>
        <strain evidence="2">CIP111600</strain>
    </source>
</reference>
<keyword evidence="1" id="KW-1133">Transmembrane helix</keyword>
<evidence type="ECO:0000313" key="2">
    <source>
        <dbReference type="EMBL" id="CAG7603800.1"/>
    </source>
</evidence>
<accession>A0A916NM72</accession>
<feature type="transmembrane region" description="Helical" evidence="1">
    <location>
        <begin position="53"/>
        <end position="76"/>
    </location>
</feature>
<proteinExistence type="predicted"/>
<evidence type="ECO:0000256" key="1">
    <source>
        <dbReference type="SAM" id="Phobius"/>
    </source>
</evidence>
<sequence>MRAWTVIGYSVICAALLLLFSQIQDFLKYVFSLGALYLGIHFFRRYESRGMRIAFVATSVVLYFVFTIIYAMYLFVQQHPTGA</sequence>
<feature type="transmembrane region" description="Helical" evidence="1">
    <location>
        <begin position="7"/>
        <end position="23"/>
    </location>
</feature>
<feature type="transmembrane region" description="Helical" evidence="1">
    <location>
        <begin position="29"/>
        <end position="46"/>
    </location>
</feature>
<dbReference type="RefSeq" id="WP_218090468.1">
    <property type="nucleotide sequence ID" value="NZ_CAJVAS010000002.1"/>
</dbReference>
<dbReference type="AlphaFoldDB" id="A0A916NM72"/>
<comment type="caution">
    <text evidence="2">The sequence shown here is derived from an EMBL/GenBank/DDBJ whole genome shotgun (WGS) entry which is preliminary data.</text>
</comment>
<name>A0A916NM72_9BACL</name>